<proteinExistence type="predicted"/>
<organism evidence="1 2">
    <name type="scientific">Paracidovorax valerianellae</name>
    <dbReference type="NCBI Taxonomy" id="187868"/>
    <lineage>
        <taxon>Bacteria</taxon>
        <taxon>Pseudomonadati</taxon>
        <taxon>Pseudomonadota</taxon>
        <taxon>Betaproteobacteria</taxon>
        <taxon>Burkholderiales</taxon>
        <taxon>Comamonadaceae</taxon>
        <taxon>Paracidovorax</taxon>
    </lineage>
</organism>
<evidence type="ECO:0000313" key="2">
    <source>
        <dbReference type="Proteomes" id="UP000198781"/>
    </source>
</evidence>
<keyword evidence="2" id="KW-1185">Reference proteome</keyword>
<sequence length="149" mass="16035">MSQPCDYMQQPWFALLSSRCEGAKRTDVARQLGISGAALSQVLNGSGKYGEGKASTAHIASRVEHTFGRYTCPHLTEEAGGEPQAVSAEQCRAFAHRSPPTGSPRAMQHWQACRQCPHKAASAPPQQRPVVPRKAIPISVQPMEASDAV</sequence>
<dbReference type="AlphaFoldDB" id="A0A1G6VTQ7"/>
<evidence type="ECO:0000313" key="1">
    <source>
        <dbReference type="EMBL" id="SDD57070.1"/>
    </source>
</evidence>
<gene>
    <name evidence="1" type="ORF">SAMN05192589_107138</name>
</gene>
<dbReference type="Proteomes" id="UP000198781">
    <property type="component" value="Unassembled WGS sequence"/>
</dbReference>
<name>A0A1G6VTQ7_9BURK</name>
<reference evidence="1 2" key="1">
    <citation type="submission" date="2016-10" db="EMBL/GenBank/DDBJ databases">
        <authorList>
            <person name="de Groot N.N."/>
        </authorList>
    </citation>
    <scope>NUCLEOTIDE SEQUENCE [LARGE SCALE GENOMIC DNA]</scope>
    <source>
        <strain evidence="1 2">DSM 16619</strain>
    </source>
</reference>
<dbReference type="OrthoDB" id="7358102at2"/>
<protein>
    <submittedName>
        <fullName evidence="1">Uncharacterized protein</fullName>
    </submittedName>
</protein>
<dbReference type="EMBL" id="FMZC01000007">
    <property type="protein sequence ID" value="SDD57070.1"/>
    <property type="molecule type" value="Genomic_DNA"/>
</dbReference>
<dbReference type="STRING" id="187868.SAMN05192589_107138"/>
<accession>A0A1G6VTQ7</accession>